<evidence type="ECO:0000313" key="3">
    <source>
        <dbReference type="Proteomes" id="UP001589870"/>
    </source>
</evidence>
<feature type="region of interest" description="Disordered" evidence="1">
    <location>
        <begin position="101"/>
        <end position="136"/>
    </location>
</feature>
<accession>A0ABV6U238</accession>
<reference evidence="2 3" key="1">
    <citation type="submission" date="2024-09" db="EMBL/GenBank/DDBJ databases">
        <authorList>
            <person name="Sun Q."/>
            <person name="Mori K."/>
        </authorList>
    </citation>
    <scope>NUCLEOTIDE SEQUENCE [LARGE SCALE GENOMIC DNA]</scope>
    <source>
        <strain evidence="2 3">TBRC 1851</strain>
    </source>
</reference>
<dbReference type="Proteomes" id="UP001589870">
    <property type="component" value="Unassembled WGS sequence"/>
</dbReference>
<proteinExistence type="predicted"/>
<protein>
    <submittedName>
        <fullName evidence="2">Uncharacterized protein</fullName>
    </submittedName>
</protein>
<dbReference type="RefSeq" id="WP_394300311.1">
    <property type="nucleotide sequence ID" value="NZ_JBHMQT010000010.1"/>
</dbReference>
<evidence type="ECO:0000313" key="2">
    <source>
        <dbReference type="EMBL" id="MFC0862094.1"/>
    </source>
</evidence>
<dbReference type="EMBL" id="JBHMQT010000010">
    <property type="protein sequence ID" value="MFC0862094.1"/>
    <property type="molecule type" value="Genomic_DNA"/>
</dbReference>
<organism evidence="2 3">
    <name type="scientific">Sphaerimonospora cavernae</name>
    <dbReference type="NCBI Taxonomy" id="1740611"/>
    <lineage>
        <taxon>Bacteria</taxon>
        <taxon>Bacillati</taxon>
        <taxon>Actinomycetota</taxon>
        <taxon>Actinomycetes</taxon>
        <taxon>Streptosporangiales</taxon>
        <taxon>Streptosporangiaceae</taxon>
        <taxon>Sphaerimonospora</taxon>
    </lineage>
</organism>
<comment type="caution">
    <text evidence="2">The sequence shown here is derived from an EMBL/GenBank/DDBJ whole genome shotgun (WGS) entry which is preliminary data.</text>
</comment>
<name>A0ABV6U238_9ACTN</name>
<sequence length="136" mass="14100">MTPPTIMTIVEGHGEVAAIPALLRRLIPYLVLGAYADVPRPYRVPRDSLIKALGVETAVTAALSGKPPTVLISSAGERETLGADDAHPAMGSPGVLDQVHEGLRQRGLGGRGTPPSETWSVSLPDPAMVEGVGAHP</sequence>
<keyword evidence="3" id="KW-1185">Reference proteome</keyword>
<gene>
    <name evidence="2" type="ORF">ACFHYQ_07275</name>
</gene>
<evidence type="ECO:0000256" key="1">
    <source>
        <dbReference type="SAM" id="MobiDB-lite"/>
    </source>
</evidence>